<dbReference type="AlphaFoldDB" id="A0A8E5MH39"/>
<evidence type="ECO:0000313" key="1">
    <source>
        <dbReference type="EMBL" id="QUC19192.1"/>
    </source>
</evidence>
<dbReference type="Proteomes" id="UP000027002">
    <property type="component" value="Chromosome 3"/>
</dbReference>
<protein>
    <submittedName>
        <fullName evidence="1">Uncharacterized protein</fullName>
    </submittedName>
</protein>
<organism evidence="1 2">
    <name type="scientific">Ustilaginoidea virens</name>
    <name type="common">Rice false smut fungus</name>
    <name type="synonym">Villosiclava virens</name>
    <dbReference type="NCBI Taxonomy" id="1159556"/>
    <lineage>
        <taxon>Eukaryota</taxon>
        <taxon>Fungi</taxon>
        <taxon>Dikarya</taxon>
        <taxon>Ascomycota</taxon>
        <taxon>Pezizomycotina</taxon>
        <taxon>Sordariomycetes</taxon>
        <taxon>Hypocreomycetidae</taxon>
        <taxon>Hypocreales</taxon>
        <taxon>Clavicipitaceae</taxon>
        <taxon>Ustilaginoidea</taxon>
    </lineage>
</organism>
<reference evidence="1" key="1">
    <citation type="submission" date="2020-03" db="EMBL/GenBank/DDBJ databases">
        <title>A mixture of massive structural variations and highly conserved coding sequences in Ustilaginoidea virens genome.</title>
        <authorList>
            <person name="Zhang K."/>
            <person name="Zhao Z."/>
            <person name="Zhang Z."/>
            <person name="Li Y."/>
            <person name="Hsiang T."/>
            <person name="Sun W."/>
        </authorList>
    </citation>
    <scope>NUCLEOTIDE SEQUENCE</scope>
    <source>
        <strain evidence="1">UV-8b</strain>
    </source>
</reference>
<keyword evidence="2" id="KW-1185">Reference proteome</keyword>
<dbReference type="RefSeq" id="XP_042996865.1">
    <property type="nucleotide sequence ID" value="XM_043140931.1"/>
</dbReference>
<sequence length="143" mass="16023">MNLSLWGSPMRVLARISLAVFGGDDVHATTARFRSVKLYKLRYATCRGSRAFRLATSKLQRRLMLSRPNTAPDPTMPVTLEWKAVFRAVQPKHRSPARPAVGARPAPRRRRFRFGPLCRHGWALPAQHVAGAARFVANAIVPK</sequence>
<evidence type="ECO:0000313" key="2">
    <source>
        <dbReference type="Proteomes" id="UP000027002"/>
    </source>
</evidence>
<name>A0A8E5MH39_USTVR</name>
<dbReference type="EMBL" id="CP072755">
    <property type="protein sequence ID" value="QUC19192.1"/>
    <property type="molecule type" value="Genomic_DNA"/>
</dbReference>
<accession>A0A8E5MH39</accession>
<dbReference type="GeneID" id="66064211"/>
<proteinExistence type="predicted"/>
<gene>
    <name evidence="1" type="ORF">UV8b_03433</name>
</gene>
<dbReference type="KEGG" id="uvi:66064211"/>